<comment type="caution">
    <text evidence="1">The sequence shown here is derived from an EMBL/GenBank/DDBJ whole genome shotgun (WGS) entry which is preliminary data.</text>
</comment>
<accession>A0A918JNW6</accession>
<keyword evidence="2" id="KW-1185">Reference proteome</keyword>
<name>A0A918JNW6_9BURK</name>
<dbReference type="Proteomes" id="UP000608345">
    <property type="component" value="Unassembled WGS sequence"/>
</dbReference>
<evidence type="ECO:0000313" key="2">
    <source>
        <dbReference type="Proteomes" id="UP000608345"/>
    </source>
</evidence>
<dbReference type="EMBL" id="BMYS01000020">
    <property type="protein sequence ID" value="GGW93382.1"/>
    <property type="molecule type" value="Genomic_DNA"/>
</dbReference>
<dbReference type="SUPFAM" id="SSF55729">
    <property type="entry name" value="Acyl-CoA N-acyltransferases (Nat)"/>
    <property type="match status" value="1"/>
</dbReference>
<reference evidence="1" key="2">
    <citation type="submission" date="2020-09" db="EMBL/GenBank/DDBJ databases">
        <authorList>
            <person name="Sun Q."/>
            <person name="Kim S."/>
        </authorList>
    </citation>
    <scope>NUCLEOTIDE SEQUENCE</scope>
    <source>
        <strain evidence="1">KCTC 23732</strain>
    </source>
</reference>
<dbReference type="InterPro" id="IPR016181">
    <property type="entry name" value="Acyl_CoA_acyltransferase"/>
</dbReference>
<organism evidence="1 2">
    <name type="scientific">Advenella faeciporci</name>
    <dbReference type="NCBI Taxonomy" id="797535"/>
    <lineage>
        <taxon>Bacteria</taxon>
        <taxon>Pseudomonadati</taxon>
        <taxon>Pseudomonadota</taxon>
        <taxon>Betaproteobacteria</taxon>
        <taxon>Burkholderiales</taxon>
        <taxon>Alcaligenaceae</taxon>
    </lineage>
</organism>
<protein>
    <submittedName>
        <fullName evidence="1">Uncharacterized protein</fullName>
    </submittedName>
</protein>
<gene>
    <name evidence="1" type="ORF">GCM10011450_24260</name>
</gene>
<dbReference type="AlphaFoldDB" id="A0A918JNW6"/>
<proteinExistence type="predicted"/>
<dbReference type="RefSeq" id="WP_189385771.1">
    <property type="nucleotide sequence ID" value="NZ_BAABFY010000046.1"/>
</dbReference>
<sequence length="354" mass="41689">MSKEKFKYEINRTNSKESVYRIGELFKKNSNEKDENHLLWQYLRPQHGSITSISVDENKNDTAVYSVFKIKAKINSSMGFAYQSLDTLTDQNHRGKGLFGILANDVYEQCNLSDHNIIYGFPNKSSGPVFFSRLGWKKLGYPPFVIYINNLLFPLVYLTKKNVFLENTLIKFYLKKTISKLSKKSNYLINSNEDFSEDYDNLWEKFSSEINTTIWRDSKYMNWRYKEKPNKKYKFLSIYKDNILIGKSIYTIEKKHNGNIGYVMDVICNPNHRSAAEVLLKQTVIEMINQKIDVILGWIPDNHFLFESYKKTKFIKLSRKLQPIKLFFGYKTNNKNIEIKNSDFFITYSDSDTV</sequence>
<evidence type="ECO:0000313" key="1">
    <source>
        <dbReference type="EMBL" id="GGW93382.1"/>
    </source>
</evidence>
<reference evidence="1" key="1">
    <citation type="journal article" date="2014" name="Int. J. Syst. Evol. Microbiol.">
        <title>Complete genome sequence of Corynebacterium casei LMG S-19264T (=DSM 44701T), isolated from a smear-ripened cheese.</title>
        <authorList>
            <consortium name="US DOE Joint Genome Institute (JGI-PGF)"/>
            <person name="Walter F."/>
            <person name="Albersmeier A."/>
            <person name="Kalinowski J."/>
            <person name="Ruckert C."/>
        </authorList>
    </citation>
    <scope>NUCLEOTIDE SEQUENCE</scope>
    <source>
        <strain evidence="1">KCTC 23732</strain>
    </source>
</reference>